<dbReference type="PANTHER" id="PTHR33121">
    <property type="entry name" value="CYCLIC DI-GMP PHOSPHODIESTERASE PDEF"/>
    <property type="match status" value="1"/>
</dbReference>
<sequence>MLRKLSALFPSSKQVLFSYVFISVTCSILLFSLGLYFYLLKDISTRTDHAKAALASQMEAIFVELKSIANDADLSCDADSITRLRSATFYSPTFKEFGLFNSDYQVFCTNLGPRDFKIFNSIAQRIEASPAHRTVSLVKSHTLGDNAFLVFYKGEKGIGVNGLAPPKRLGNYVDRWLTSGYAYQLTLGKQMVVSNSADIEGSILDKQVRTLDDWAMSLAVYLPERYYWQLYQSMWPFIFLSSVFLFVLFSVLHWSFLYYRRSLPQCIKRAIQNNAMEVYFQPIVSLDENRTHELEALIRWHSPYHGQVSPLSIIEVSERLGLIDELTWMVIRKVGMLFRQNAELLKDIRISVNVDRHSLIHEDFAPTLAKVTDEWPELKGRLGLEVTETTALNSIELPLMVSRFEHIKALDIRLSVDDFGTGYAGLDFLRRFPYDTLKLDQIFIASLKEDQFTRQVLTSVTKLAKELNMEVVAEGVEREDQLEAVRELGVERVQGYYFCRPLPTDQVLEWLMAEQARKSRL</sequence>
<dbReference type="Pfam" id="PF00563">
    <property type="entry name" value="EAL"/>
    <property type="match status" value="1"/>
</dbReference>
<protein>
    <submittedName>
        <fullName evidence="3">EAL domain-containing protein (Putative c-di-GMP-specific phosphodiesterase class I)</fullName>
    </submittedName>
</protein>
<dbReference type="RefSeq" id="WP_113872924.1">
    <property type="nucleotide sequence ID" value="NZ_QNRF01000001.1"/>
</dbReference>
<dbReference type="InterPro" id="IPR050706">
    <property type="entry name" value="Cyclic-di-GMP_PDE-like"/>
</dbReference>
<proteinExistence type="predicted"/>
<keyword evidence="1" id="KW-0472">Membrane</keyword>
<evidence type="ECO:0000259" key="2">
    <source>
        <dbReference type="PROSITE" id="PS50883"/>
    </source>
</evidence>
<keyword evidence="1" id="KW-1133">Transmembrane helix</keyword>
<gene>
    <name evidence="3" type="ORF">DFP76_101307</name>
</gene>
<dbReference type="EMBL" id="QNRF01000001">
    <property type="protein sequence ID" value="RBO86031.1"/>
    <property type="molecule type" value="Genomic_DNA"/>
</dbReference>
<evidence type="ECO:0000256" key="1">
    <source>
        <dbReference type="SAM" id="Phobius"/>
    </source>
</evidence>
<dbReference type="InterPro" id="IPR035919">
    <property type="entry name" value="EAL_sf"/>
</dbReference>
<feature type="transmembrane region" description="Helical" evidence="1">
    <location>
        <begin position="235"/>
        <end position="259"/>
    </location>
</feature>
<keyword evidence="1" id="KW-0812">Transmembrane</keyword>
<dbReference type="SMART" id="SM00052">
    <property type="entry name" value="EAL"/>
    <property type="match status" value="1"/>
</dbReference>
<feature type="domain" description="EAL" evidence="2">
    <location>
        <begin position="260"/>
        <end position="515"/>
    </location>
</feature>
<dbReference type="OrthoDB" id="675397at2"/>
<dbReference type="Proteomes" id="UP000252086">
    <property type="component" value="Unassembled WGS sequence"/>
</dbReference>
<dbReference type="CDD" id="cd01948">
    <property type="entry name" value="EAL"/>
    <property type="match status" value="1"/>
</dbReference>
<accession>A0A366D7K1</accession>
<dbReference type="PROSITE" id="PS50883">
    <property type="entry name" value="EAL"/>
    <property type="match status" value="1"/>
</dbReference>
<organism evidence="3 4">
    <name type="scientific">Marinomonas aquiplantarum</name>
    <dbReference type="NCBI Taxonomy" id="491951"/>
    <lineage>
        <taxon>Bacteria</taxon>
        <taxon>Pseudomonadati</taxon>
        <taxon>Pseudomonadota</taxon>
        <taxon>Gammaproteobacteria</taxon>
        <taxon>Oceanospirillales</taxon>
        <taxon>Oceanospirillaceae</taxon>
        <taxon>Marinomonas</taxon>
    </lineage>
</organism>
<name>A0A366D7K1_9GAMM</name>
<dbReference type="GO" id="GO:0071111">
    <property type="term" value="F:cyclic-guanylate-specific phosphodiesterase activity"/>
    <property type="evidence" value="ECO:0007669"/>
    <property type="project" value="InterPro"/>
</dbReference>
<evidence type="ECO:0000313" key="4">
    <source>
        <dbReference type="Proteomes" id="UP000252086"/>
    </source>
</evidence>
<dbReference type="SUPFAM" id="SSF141868">
    <property type="entry name" value="EAL domain-like"/>
    <property type="match status" value="1"/>
</dbReference>
<dbReference type="PANTHER" id="PTHR33121:SF70">
    <property type="entry name" value="SIGNALING PROTEIN YKOW"/>
    <property type="match status" value="1"/>
</dbReference>
<dbReference type="Gene3D" id="3.20.20.450">
    <property type="entry name" value="EAL domain"/>
    <property type="match status" value="1"/>
</dbReference>
<evidence type="ECO:0000313" key="3">
    <source>
        <dbReference type="EMBL" id="RBO86031.1"/>
    </source>
</evidence>
<dbReference type="AlphaFoldDB" id="A0A366D7K1"/>
<comment type="caution">
    <text evidence="3">The sequence shown here is derived from an EMBL/GenBank/DDBJ whole genome shotgun (WGS) entry which is preliminary data.</text>
</comment>
<dbReference type="InterPro" id="IPR001633">
    <property type="entry name" value="EAL_dom"/>
</dbReference>
<feature type="transmembrane region" description="Helical" evidence="1">
    <location>
        <begin position="16"/>
        <end position="39"/>
    </location>
</feature>
<reference evidence="3 4" key="1">
    <citation type="submission" date="2018-06" db="EMBL/GenBank/DDBJ databases">
        <title>Genomic Encyclopedia of Type Strains, Phase III (KMG-III): the genomes of soil and plant-associated and newly described type strains.</title>
        <authorList>
            <person name="Whitman W."/>
        </authorList>
    </citation>
    <scope>NUCLEOTIDE SEQUENCE [LARGE SCALE GENOMIC DNA]</scope>
    <source>
        <strain evidence="3 4">CECT 7732</strain>
    </source>
</reference>
<keyword evidence="4" id="KW-1185">Reference proteome</keyword>